<comment type="subcellular location">
    <subcellularLocation>
        <location evidence="1 7">Cell outer membrane</location>
        <topology evidence="1 7">Multi-pass membrane protein</topology>
    </subcellularLocation>
</comment>
<proteinExistence type="inferred from homology"/>
<accession>A0A412WGG3</accession>
<dbReference type="InterPro" id="IPR008969">
    <property type="entry name" value="CarboxyPept-like_regulatory"/>
</dbReference>
<name>A0A412WGG3_9BACT</name>
<dbReference type="Pfam" id="PF07715">
    <property type="entry name" value="Plug"/>
    <property type="match status" value="1"/>
</dbReference>
<evidence type="ECO:0000256" key="1">
    <source>
        <dbReference type="ARBA" id="ARBA00004571"/>
    </source>
</evidence>
<dbReference type="Gene3D" id="2.60.40.1120">
    <property type="entry name" value="Carboxypeptidase-like, regulatory domain"/>
    <property type="match status" value="1"/>
</dbReference>
<keyword evidence="3 7" id="KW-1134">Transmembrane beta strand</keyword>
<evidence type="ECO:0000256" key="4">
    <source>
        <dbReference type="ARBA" id="ARBA00022692"/>
    </source>
</evidence>
<dbReference type="AlphaFoldDB" id="A0A412WGG3"/>
<dbReference type="NCBIfam" id="TIGR04057">
    <property type="entry name" value="SusC_RagA_signa"/>
    <property type="match status" value="1"/>
</dbReference>
<feature type="domain" description="Secretin/TonB short N-terminal" evidence="8">
    <location>
        <begin position="72"/>
        <end position="120"/>
    </location>
</feature>
<gene>
    <name evidence="10" type="ORF">DWW24_09910</name>
</gene>
<dbReference type="FunFam" id="2.170.130.10:FF:000003">
    <property type="entry name" value="SusC/RagA family TonB-linked outer membrane protein"/>
    <property type="match status" value="1"/>
</dbReference>
<reference evidence="10 11" key="1">
    <citation type="submission" date="2018-08" db="EMBL/GenBank/DDBJ databases">
        <title>A genome reference for cultivated species of the human gut microbiota.</title>
        <authorList>
            <person name="Zou Y."/>
            <person name="Xue W."/>
            <person name="Luo G."/>
        </authorList>
    </citation>
    <scope>NUCLEOTIDE SEQUENCE [LARGE SCALE GENOMIC DNA]</scope>
    <source>
        <strain evidence="10 11">AF14-6AC</strain>
    </source>
</reference>
<evidence type="ECO:0000256" key="6">
    <source>
        <dbReference type="ARBA" id="ARBA00023237"/>
    </source>
</evidence>
<organism evidence="10 11">
    <name type="scientific">Odoribacter splanchnicus</name>
    <dbReference type="NCBI Taxonomy" id="28118"/>
    <lineage>
        <taxon>Bacteria</taxon>
        <taxon>Pseudomonadati</taxon>
        <taxon>Bacteroidota</taxon>
        <taxon>Bacteroidia</taxon>
        <taxon>Bacteroidales</taxon>
        <taxon>Odoribacteraceae</taxon>
        <taxon>Odoribacter</taxon>
    </lineage>
</organism>
<comment type="caution">
    <text evidence="10">The sequence shown here is derived from an EMBL/GenBank/DDBJ whole genome shotgun (WGS) entry which is preliminary data.</text>
</comment>
<feature type="domain" description="TonB-dependent receptor plug" evidence="9">
    <location>
        <begin position="224"/>
        <end position="339"/>
    </location>
</feature>
<evidence type="ECO:0000256" key="3">
    <source>
        <dbReference type="ARBA" id="ARBA00022452"/>
    </source>
</evidence>
<dbReference type="InterPro" id="IPR023997">
    <property type="entry name" value="TonB-dep_OMP_SusC/RagA_CS"/>
</dbReference>
<dbReference type="InterPro" id="IPR039426">
    <property type="entry name" value="TonB-dep_rcpt-like"/>
</dbReference>
<keyword evidence="4 7" id="KW-0812">Transmembrane</keyword>
<evidence type="ECO:0000256" key="5">
    <source>
        <dbReference type="ARBA" id="ARBA00023136"/>
    </source>
</evidence>
<evidence type="ECO:0000256" key="7">
    <source>
        <dbReference type="PROSITE-ProRule" id="PRU01360"/>
    </source>
</evidence>
<dbReference type="InterPro" id="IPR011662">
    <property type="entry name" value="Secretin/TonB_short_N"/>
</dbReference>
<evidence type="ECO:0000259" key="8">
    <source>
        <dbReference type="Pfam" id="PF07660"/>
    </source>
</evidence>
<dbReference type="InterPro" id="IPR012910">
    <property type="entry name" value="Plug_dom"/>
</dbReference>
<dbReference type="PROSITE" id="PS52016">
    <property type="entry name" value="TONB_DEPENDENT_REC_3"/>
    <property type="match status" value="1"/>
</dbReference>
<dbReference type="Pfam" id="PF13715">
    <property type="entry name" value="CarbopepD_reg_2"/>
    <property type="match status" value="1"/>
</dbReference>
<sequence>MKKKRTGTWSPLKKSREKILMVMRLTLLLMCGFVFSLSASVRAQDQMVTLSVERMSFTGVIAELKRQTQLEFFYSFDEVNAKRTVSLSVKNEKIDDVLRKLLGDGFEWEYNGNMVIIKPAAPQEQVKKSIRLKGFVRDVKKQPIPGVTVMVEGLTIGTVTDARGWFAMNLPMVTGTLEFSFIGFKKKSVDFTEKIARDTLRITMEEDNQTLDEAVVVAFGTQKKESVVSAITTVRPMDLKSSSSDLTTSFAGKIAGIVGWQTGGLPGALTEEEMNTQFYIRGVTSFQSGANRDPLILLDGVESSKLDLARIAPEDIESFSVMKDASATAMYGARGANGVILVTTKKGEEGSVYTSVRYEAIASMPTKQIDVVSPVDYMKLYNEALRGRDPLAKPEYSVLDIQRRQSGNYPSWVYPANDWYKILFKDHNINHHLGINIRGGSKVMQYYASVNYNRDMGMLKTDQLNQFDVNIKNSTLGFRANLNVNLHPTIRLLYNTSTTWDKYHGPLTSVAQAYELAFSADPVRFAPTYPADLTYNWDHVRFGNYGTGGVTNNPYEAIHRGYLDRNRYSTINKLEYIHNLAALLKGLEVRGSVSLSSAGYYSIPYSTIPFEYELASYDEAHNVHTLRALNADKAKRTIELDKQIGKQHVTETQLTYELRALHTAAWKEHQTSLTAVLSALESTSSAPEDFLESVERRNLGFSMRGTYGYKDRYFAEASFGYNGSERFARKNKMGFFPAGGLAWVTSAEPFMAGTENWLPFLKFRFSWGKVGNDGIIDRPRFVHLENLTHYGSNGFVSVRPGENTAAGYAINTYANEDIQWEIAEQYNLGMEAKLFKGILEFTLDVYQQMRHNILDYRRVVPANMGIQEFQLANIGKARSRGIDFSGKIQHAFSPDFWVILNGTFTYTKAVVKELEEAADKPEWQSRIGHELSQPIGYIDQGLFRDEAEIANAAYQDGQLMPGDIRYRDINNDGKIDINDAVHIGFPETPRITYGFSGFINYKNFEFSFAFQGSGRRGFFINPMQISPFYAGTVLQAIADDHWTQNNMKTHPLWPRLSTNSIAHHNPQENWYNYNTGTYKSTYFMRECRFLRCTSIELAYNLPERLKNKLRMQNLKVFARANNPFLITNFKLWDVELGENGFNYPIQKTYALGLNFSF</sequence>
<dbReference type="EMBL" id="QRYW01000019">
    <property type="protein sequence ID" value="RGV26297.1"/>
    <property type="molecule type" value="Genomic_DNA"/>
</dbReference>
<evidence type="ECO:0000256" key="2">
    <source>
        <dbReference type="ARBA" id="ARBA00022448"/>
    </source>
</evidence>
<keyword evidence="5 7" id="KW-0472">Membrane</keyword>
<comment type="similarity">
    <text evidence="7">Belongs to the TonB-dependent receptor family.</text>
</comment>
<dbReference type="InterPro" id="IPR036942">
    <property type="entry name" value="Beta-barrel_TonB_sf"/>
</dbReference>
<keyword evidence="2 7" id="KW-0813">Transport</keyword>
<dbReference type="Proteomes" id="UP000283426">
    <property type="component" value="Unassembled WGS sequence"/>
</dbReference>
<dbReference type="SUPFAM" id="SSF49464">
    <property type="entry name" value="Carboxypeptidase regulatory domain-like"/>
    <property type="match status" value="1"/>
</dbReference>
<dbReference type="Gene3D" id="2.40.170.20">
    <property type="entry name" value="TonB-dependent receptor, beta-barrel domain"/>
    <property type="match status" value="1"/>
</dbReference>
<dbReference type="InterPro" id="IPR037066">
    <property type="entry name" value="Plug_dom_sf"/>
</dbReference>
<evidence type="ECO:0000259" key="9">
    <source>
        <dbReference type="Pfam" id="PF07715"/>
    </source>
</evidence>
<keyword evidence="6 7" id="KW-0998">Cell outer membrane</keyword>
<dbReference type="InterPro" id="IPR023996">
    <property type="entry name" value="TonB-dep_OMP_SusC/RagA"/>
</dbReference>
<dbReference type="Pfam" id="PF07660">
    <property type="entry name" value="STN"/>
    <property type="match status" value="1"/>
</dbReference>
<dbReference type="Gene3D" id="2.170.130.10">
    <property type="entry name" value="TonB-dependent receptor, plug domain"/>
    <property type="match status" value="1"/>
</dbReference>
<dbReference type="SUPFAM" id="SSF56935">
    <property type="entry name" value="Porins"/>
    <property type="match status" value="1"/>
</dbReference>
<dbReference type="NCBIfam" id="TIGR04056">
    <property type="entry name" value="OMP_RagA_SusC"/>
    <property type="match status" value="1"/>
</dbReference>
<protein>
    <submittedName>
        <fullName evidence="10">SusC/RagA family TonB-linked outer membrane protein</fullName>
    </submittedName>
</protein>
<evidence type="ECO:0000313" key="10">
    <source>
        <dbReference type="EMBL" id="RGV26297.1"/>
    </source>
</evidence>
<evidence type="ECO:0000313" key="11">
    <source>
        <dbReference type="Proteomes" id="UP000283426"/>
    </source>
</evidence>
<dbReference type="GO" id="GO:0009279">
    <property type="term" value="C:cell outer membrane"/>
    <property type="evidence" value="ECO:0007669"/>
    <property type="project" value="UniProtKB-SubCell"/>
</dbReference>